<proteinExistence type="inferred from homology"/>
<evidence type="ECO:0000256" key="4">
    <source>
        <dbReference type="ARBA" id="ARBA00022801"/>
    </source>
</evidence>
<keyword evidence="5 6" id="KW-0482">Metalloprotease</keyword>
<evidence type="ECO:0000256" key="7">
    <source>
        <dbReference type="SAM" id="MobiDB-lite"/>
    </source>
</evidence>
<dbReference type="GO" id="GO:0033615">
    <property type="term" value="P:mitochondrial proton-transporting ATP synthase complex assembly"/>
    <property type="evidence" value="ECO:0007669"/>
    <property type="project" value="TreeGrafter"/>
</dbReference>
<evidence type="ECO:0000256" key="3">
    <source>
        <dbReference type="ARBA" id="ARBA00022723"/>
    </source>
</evidence>
<dbReference type="InterPro" id="IPR019165">
    <property type="entry name" value="Peptidase_M76_ATP23"/>
</dbReference>
<dbReference type="eggNOG" id="KOG3314">
    <property type="taxonomic scope" value="Eukaryota"/>
</dbReference>
<dbReference type="GO" id="GO:0005739">
    <property type="term" value="C:mitochondrion"/>
    <property type="evidence" value="ECO:0007669"/>
    <property type="project" value="GOC"/>
</dbReference>
<evidence type="ECO:0000313" key="8">
    <source>
        <dbReference type="EMBL" id="EGB09217.1"/>
    </source>
</evidence>
<dbReference type="OrthoDB" id="285308at2759"/>
<keyword evidence="9" id="KW-1185">Reference proteome</keyword>
<dbReference type="EC" id="3.4.24.-" evidence="6"/>
<keyword evidence="3 6" id="KW-0479">Metal-binding</keyword>
<accession>F0Y6E7</accession>
<dbReference type="KEGG" id="aaf:AURANDRAFT_63540"/>
<dbReference type="OMA" id="PFDRHPN"/>
<dbReference type="GO" id="GO:0004222">
    <property type="term" value="F:metalloendopeptidase activity"/>
    <property type="evidence" value="ECO:0007669"/>
    <property type="project" value="InterPro"/>
</dbReference>
<sequence>MRRTTKLMRRQSDDTETPQQDAPTPEPTAPQDAPPTAEERVALGRCLRLRDAALAQNTRVQFLVEAVRKLGCDPGPLESFVQCVSASRQSMAMVGGFAAHAPGQRDYAPKILMVAEHVPNQAIFDRTLSHELVHAYDQCRANVDWNDRRHHACSEIRAGSLSGECDLSQEINRGRFGITKHHQACVKRRSALSLALSGQADPDAAVAAVFDACYADTAPFDRHPN</sequence>
<protein>
    <recommendedName>
        <fullName evidence="6">Mitochondrial inner membrane protease ATP23</fullName>
        <ecNumber evidence="6">3.4.24.-</ecNumber>
    </recommendedName>
</protein>
<keyword evidence="4 6" id="KW-0378">Hydrolase</keyword>
<dbReference type="Proteomes" id="UP000002729">
    <property type="component" value="Unassembled WGS sequence"/>
</dbReference>
<comment type="similarity">
    <text evidence="1 6">Belongs to the peptidase M76 family.</text>
</comment>
<feature type="region of interest" description="Disordered" evidence="7">
    <location>
        <begin position="1"/>
        <end position="38"/>
    </location>
</feature>
<dbReference type="InParanoid" id="F0Y6E7"/>
<keyword evidence="2 6" id="KW-0645">Protease</keyword>
<dbReference type="EMBL" id="GL833126">
    <property type="protein sequence ID" value="EGB09217.1"/>
    <property type="molecule type" value="Genomic_DNA"/>
</dbReference>
<evidence type="ECO:0000256" key="1">
    <source>
        <dbReference type="ARBA" id="ARBA00009915"/>
    </source>
</evidence>
<dbReference type="GeneID" id="20224385"/>
<dbReference type="PANTHER" id="PTHR21711">
    <property type="entry name" value="MITOCHONDRIAL INNER MEMBRANE PROTEASE"/>
    <property type="match status" value="1"/>
</dbReference>
<dbReference type="GO" id="GO:0046872">
    <property type="term" value="F:metal ion binding"/>
    <property type="evidence" value="ECO:0007669"/>
    <property type="project" value="UniProtKB-KW"/>
</dbReference>
<dbReference type="Pfam" id="PF09768">
    <property type="entry name" value="Peptidase_M76"/>
    <property type="match status" value="1"/>
</dbReference>
<evidence type="ECO:0000256" key="5">
    <source>
        <dbReference type="ARBA" id="ARBA00023049"/>
    </source>
</evidence>
<evidence type="ECO:0000256" key="2">
    <source>
        <dbReference type="ARBA" id="ARBA00022670"/>
    </source>
</evidence>
<dbReference type="GO" id="GO:0034982">
    <property type="term" value="P:mitochondrial protein processing"/>
    <property type="evidence" value="ECO:0007669"/>
    <property type="project" value="TreeGrafter"/>
</dbReference>
<dbReference type="RefSeq" id="XP_009036324.1">
    <property type="nucleotide sequence ID" value="XM_009038076.1"/>
</dbReference>
<organism evidence="9">
    <name type="scientific">Aureococcus anophagefferens</name>
    <name type="common">Harmful bloom alga</name>
    <dbReference type="NCBI Taxonomy" id="44056"/>
    <lineage>
        <taxon>Eukaryota</taxon>
        <taxon>Sar</taxon>
        <taxon>Stramenopiles</taxon>
        <taxon>Ochrophyta</taxon>
        <taxon>Pelagophyceae</taxon>
        <taxon>Pelagomonadales</taxon>
        <taxon>Pelagomonadaceae</taxon>
        <taxon>Aureococcus</taxon>
    </lineage>
</organism>
<reference evidence="8 9" key="1">
    <citation type="journal article" date="2011" name="Proc. Natl. Acad. Sci. U.S.A.">
        <title>Niche of harmful alga Aureococcus anophagefferens revealed through ecogenomics.</title>
        <authorList>
            <person name="Gobler C.J."/>
            <person name="Berry D.L."/>
            <person name="Dyhrman S.T."/>
            <person name="Wilhelm S.W."/>
            <person name="Salamov A."/>
            <person name="Lobanov A.V."/>
            <person name="Zhang Y."/>
            <person name="Collier J.L."/>
            <person name="Wurch L.L."/>
            <person name="Kustka A.B."/>
            <person name="Dill B.D."/>
            <person name="Shah M."/>
            <person name="VerBerkmoes N.C."/>
            <person name="Kuo A."/>
            <person name="Terry A."/>
            <person name="Pangilinan J."/>
            <person name="Lindquist E.A."/>
            <person name="Lucas S."/>
            <person name="Paulsen I.T."/>
            <person name="Hattenrath-Lehmann T.K."/>
            <person name="Talmage S.C."/>
            <person name="Walker E.A."/>
            <person name="Koch F."/>
            <person name="Burson A.M."/>
            <person name="Marcoval M.A."/>
            <person name="Tang Y.Z."/>
            <person name="Lecleir G.R."/>
            <person name="Coyne K.J."/>
            <person name="Berg G.M."/>
            <person name="Bertrand E.M."/>
            <person name="Saito M.A."/>
            <person name="Gladyshev V.N."/>
            <person name="Grigoriev I.V."/>
        </authorList>
    </citation>
    <scope>NUCLEOTIDE SEQUENCE [LARGE SCALE GENOMIC DNA]</scope>
    <source>
        <strain evidence="9">CCMP 1984</strain>
    </source>
</reference>
<gene>
    <name evidence="8" type="ORF">AURANDRAFT_63540</name>
</gene>
<evidence type="ECO:0000313" key="9">
    <source>
        <dbReference type="Proteomes" id="UP000002729"/>
    </source>
</evidence>
<evidence type="ECO:0000256" key="6">
    <source>
        <dbReference type="RuleBase" id="RU364057"/>
    </source>
</evidence>
<dbReference type="AlphaFoldDB" id="F0Y6E7"/>
<dbReference type="PANTHER" id="PTHR21711:SF0">
    <property type="entry name" value="MITOCHONDRIAL INNER MEMBRANE PROTEASE ATP23 HOMOLOG"/>
    <property type="match status" value="1"/>
</dbReference>
<name>F0Y6E7_AURAN</name>